<dbReference type="PANTHER" id="PTHR30006:SF3">
    <property type="entry name" value="THIAMINE-BINDING PERIPLASMIC PROTEIN"/>
    <property type="match status" value="1"/>
</dbReference>
<reference evidence="5" key="1">
    <citation type="submission" date="2017-02" db="EMBL/GenBank/DDBJ databases">
        <authorList>
            <person name="Regsiter A."/>
            <person name="William W."/>
        </authorList>
    </citation>
    <scope>NUCLEOTIDE SEQUENCE</scope>
    <source>
        <strain evidence="5">BdmA 4</strain>
    </source>
</reference>
<comment type="subcellular location">
    <subcellularLocation>
        <location evidence="1">Periplasm</location>
    </subcellularLocation>
</comment>
<dbReference type="NCBIfam" id="TIGR01254">
    <property type="entry name" value="sfuA"/>
    <property type="match status" value="1"/>
</dbReference>
<organism evidence="5">
    <name type="scientific">uncultured spirochete</name>
    <dbReference type="NCBI Taxonomy" id="156406"/>
    <lineage>
        <taxon>Bacteria</taxon>
        <taxon>Pseudomonadati</taxon>
        <taxon>Spirochaetota</taxon>
        <taxon>Spirochaetia</taxon>
        <taxon>Spirochaetales</taxon>
        <taxon>environmental samples</taxon>
    </lineage>
</organism>
<evidence type="ECO:0000256" key="4">
    <source>
        <dbReference type="ARBA" id="ARBA00022764"/>
    </source>
</evidence>
<dbReference type="GO" id="GO:0015888">
    <property type="term" value="P:thiamine transport"/>
    <property type="evidence" value="ECO:0007669"/>
    <property type="project" value="InterPro"/>
</dbReference>
<proteinExistence type="predicted"/>
<name>A0A3P3XTR2_9SPIR</name>
<keyword evidence="4" id="KW-0574">Periplasm</keyword>
<dbReference type="SUPFAM" id="SSF53850">
    <property type="entry name" value="Periplasmic binding protein-like II"/>
    <property type="match status" value="1"/>
</dbReference>
<dbReference type="InterPro" id="IPR005948">
    <property type="entry name" value="ThiB-like"/>
</dbReference>
<dbReference type="GO" id="GO:0030976">
    <property type="term" value="F:thiamine pyrophosphate binding"/>
    <property type="evidence" value="ECO:0007669"/>
    <property type="project" value="TreeGrafter"/>
</dbReference>
<dbReference type="GO" id="GO:0030975">
    <property type="term" value="F:thiamine binding"/>
    <property type="evidence" value="ECO:0007669"/>
    <property type="project" value="InterPro"/>
</dbReference>
<keyword evidence="3" id="KW-0732">Signal</keyword>
<evidence type="ECO:0000256" key="1">
    <source>
        <dbReference type="ARBA" id="ARBA00004418"/>
    </source>
</evidence>
<evidence type="ECO:0000256" key="2">
    <source>
        <dbReference type="ARBA" id="ARBA00022448"/>
    </source>
</evidence>
<dbReference type="AlphaFoldDB" id="A0A3P3XTR2"/>
<dbReference type="CDD" id="cd13545">
    <property type="entry name" value="PBP2_TbpA"/>
    <property type="match status" value="1"/>
</dbReference>
<dbReference type="EMBL" id="FWDO01000007">
    <property type="protein sequence ID" value="SLM19682.1"/>
    <property type="molecule type" value="Genomic_DNA"/>
</dbReference>
<sequence length="340" mass="38010">MMRTRQVIAIFLLVGALFIPNKLLWAQSNPASAELVIWTYDSFISEWGPAAQIAEAFQKAYGTKLRFVSKGDGGALLSALLDSTKRPSADIIIGLDDRQLEKALQSGLFVPLSLKNLGDIQKNLLLDSTNRLVPFDFGQFVFMWDSQSGIEPPRSLEDLTKPLYRKRIIIMDPRTSTPGLGFLAWTEAVYRDTWENYWKRLSPSVLAMTPSWDTGYGLFTKGEAPLVLSYSTDPAYHKAYENTERYKALQFAEGHPMQIEFAGVLASSPNRELAQKFVDFLLSAECQAFLPETQWMFPSNMNAKLPASFSVVSKYPALTAKVGDMERDPSEAANILISNP</sequence>
<accession>A0A3P3XTR2</accession>
<evidence type="ECO:0000313" key="5">
    <source>
        <dbReference type="EMBL" id="SLM19682.1"/>
    </source>
</evidence>
<gene>
    <name evidence="5" type="primary">thiB</name>
    <name evidence="5" type="ORF">SPIRO4BDMA_70104</name>
</gene>
<dbReference type="PANTHER" id="PTHR30006">
    <property type="entry name" value="THIAMINE-BINDING PERIPLASMIC PROTEIN-RELATED"/>
    <property type="match status" value="1"/>
</dbReference>
<dbReference type="GO" id="GO:0030288">
    <property type="term" value="C:outer membrane-bounded periplasmic space"/>
    <property type="evidence" value="ECO:0007669"/>
    <property type="project" value="TreeGrafter"/>
</dbReference>
<dbReference type="Gene3D" id="3.40.190.10">
    <property type="entry name" value="Periplasmic binding protein-like II"/>
    <property type="match status" value="2"/>
</dbReference>
<protein>
    <submittedName>
        <fullName evidence="5">Thiamine-binding periplasmic protein</fullName>
    </submittedName>
</protein>
<evidence type="ECO:0000256" key="3">
    <source>
        <dbReference type="ARBA" id="ARBA00022729"/>
    </source>
</evidence>
<dbReference type="Pfam" id="PF13343">
    <property type="entry name" value="SBP_bac_6"/>
    <property type="match status" value="1"/>
</dbReference>
<keyword evidence="2" id="KW-0813">Transport</keyword>